<dbReference type="Gene3D" id="4.10.450.10">
    <property type="entry name" value="Glucose Oxidase, domain 2"/>
    <property type="match status" value="1"/>
</dbReference>
<evidence type="ECO:0000256" key="4">
    <source>
        <dbReference type="ARBA" id="ARBA00022827"/>
    </source>
</evidence>
<evidence type="ECO:0000256" key="3">
    <source>
        <dbReference type="ARBA" id="ARBA00022630"/>
    </source>
</evidence>
<dbReference type="InterPro" id="IPR007867">
    <property type="entry name" value="GMC_OxRtase_C"/>
</dbReference>
<dbReference type="PIRSF" id="PIRSF000137">
    <property type="entry name" value="Alcohol_oxidase"/>
    <property type="match status" value="1"/>
</dbReference>
<reference evidence="10 11" key="1">
    <citation type="journal article" date="2023" name="G3 (Bethesda)">
        <title>A chromosome-level genome assembly of Zasmidium syzygii isolated from banana leaves.</title>
        <authorList>
            <person name="van Westerhoven A.C."/>
            <person name="Mehrabi R."/>
            <person name="Talebi R."/>
            <person name="Steentjes M.B.F."/>
            <person name="Corcolon B."/>
            <person name="Chong P.A."/>
            <person name="Kema G.H.J."/>
            <person name="Seidl M.F."/>
        </authorList>
    </citation>
    <scope>NUCLEOTIDE SEQUENCE [LARGE SCALE GENOMIC DNA]</scope>
    <source>
        <strain evidence="10 11">P124</strain>
    </source>
</reference>
<dbReference type="PROSITE" id="PS00623">
    <property type="entry name" value="GMC_OXRED_1"/>
    <property type="match status" value="1"/>
</dbReference>
<keyword evidence="7" id="KW-0732">Signal</keyword>
<keyword evidence="4 6" id="KW-0274">FAD</keyword>
<keyword evidence="5" id="KW-0560">Oxidoreductase</keyword>
<dbReference type="PROSITE" id="PS00624">
    <property type="entry name" value="GMC_OXRED_2"/>
    <property type="match status" value="1"/>
</dbReference>
<protein>
    <recommendedName>
        <fullName evidence="8 9">Glucose-methanol-choline oxidoreductase N-terminal domain-containing protein</fullName>
    </recommendedName>
</protein>
<feature type="chain" id="PRO_5046654290" description="Glucose-methanol-choline oxidoreductase N-terminal domain-containing protein" evidence="7">
    <location>
        <begin position="17"/>
        <end position="592"/>
    </location>
</feature>
<sequence length="592" mass="63576">MARLLATSVLLAYALAAPTQLESYANRYDFIIVGGGTSGLVLANRLSEDSTTTVAVVEAGDSVFSNPNVTSSTGYGLAFGTDIDYAFQSTPQEHAGNKSQTLRAGKALGGTSTINGLVYLRAETSQIDAFAKLGNNLSWDSLLPYYKKAEGLQRPTETQSKLGASYEAAQHGFEGPLTVGWPTEMVGSNFSQTLNTTYASMGLYWNEDPNAGHMRGWNAYPQTSDPSTNLREDAARAYYFPYSGRPNLHLYLNSHVEHLTWEAESNATQPSANGVAYTDASGAQKQLLANKEVILSAGSLVSPLILERSGVGNPAILKQFGIQPKIDLPHVGENLQDQTTGSYSTTTNVNLTGASDYVAYLNIRDILGNETEQLKEHVQSSIPAWADEVVAVSGGTANRTAIQQLFELQHSMIFDDEVVVSEVLVKAPSEGASSISYWGLMPFSRGNIHITSANTSAPARINPNYFQLDYDIAQQVGTAKAARRNANTAPLSNYLPVETSPGLDVVPANATDDVWAEWSKSTYRSNFHYIATAAMMPKEMGGVVGDDHLVYGSANVRVVDASVMPFQVSGHLTATLYALAERAADVIKGAHA</sequence>
<feature type="signal peptide" evidence="7">
    <location>
        <begin position="1"/>
        <end position="16"/>
    </location>
</feature>
<proteinExistence type="inferred from homology"/>
<feature type="domain" description="Glucose-methanol-choline oxidoreductase N-terminal" evidence="8">
    <location>
        <begin position="105"/>
        <end position="128"/>
    </location>
</feature>
<comment type="cofactor">
    <cofactor evidence="1">
        <name>FAD</name>
        <dbReference type="ChEBI" id="CHEBI:57692"/>
    </cofactor>
</comment>
<evidence type="ECO:0000256" key="6">
    <source>
        <dbReference type="RuleBase" id="RU003968"/>
    </source>
</evidence>
<evidence type="ECO:0000256" key="5">
    <source>
        <dbReference type="ARBA" id="ARBA00023002"/>
    </source>
</evidence>
<feature type="domain" description="Glucose-methanol-choline oxidoreductase N-terminal" evidence="9">
    <location>
        <begin position="298"/>
        <end position="312"/>
    </location>
</feature>
<comment type="caution">
    <text evidence="10">The sequence shown here is derived from an EMBL/GenBank/DDBJ whole genome shotgun (WGS) entry which is preliminary data.</text>
</comment>
<dbReference type="PANTHER" id="PTHR11552:SF201">
    <property type="entry name" value="GLUCOSE-METHANOL-CHOLINE OXIDOREDUCTASE N-TERMINAL DOMAIN-CONTAINING PROTEIN"/>
    <property type="match status" value="1"/>
</dbReference>
<dbReference type="Gene3D" id="3.50.50.60">
    <property type="entry name" value="FAD/NAD(P)-binding domain"/>
    <property type="match status" value="1"/>
</dbReference>
<dbReference type="InterPro" id="IPR012132">
    <property type="entry name" value="GMC_OxRdtase"/>
</dbReference>
<evidence type="ECO:0000256" key="7">
    <source>
        <dbReference type="SAM" id="SignalP"/>
    </source>
</evidence>
<dbReference type="Gene3D" id="3.30.560.10">
    <property type="entry name" value="Glucose Oxidase, domain 3"/>
    <property type="match status" value="1"/>
</dbReference>
<dbReference type="EMBL" id="JAXOVC010000015">
    <property type="protein sequence ID" value="KAK4493828.1"/>
    <property type="molecule type" value="Genomic_DNA"/>
</dbReference>
<evidence type="ECO:0000259" key="8">
    <source>
        <dbReference type="PROSITE" id="PS00623"/>
    </source>
</evidence>
<name>A0ABR0DY31_ZASCE</name>
<evidence type="ECO:0000256" key="2">
    <source>
        <dbReference type="ARBA" id="ARBA00010790"/>
    </source>
</evidence>
<organism evidence="10 11">
    <name type="scientific">Zasmidium cellare</name>
    <name type="common">Wine cellar mold</name>
    <name type="synonym">Racodium cellare</name>
    <dbReference type="NCBI Taxonomy" id="395010"/>
    <lineage>
        <taxon>Eukaryota</taxon>
        <taxon>Fungi</taxon>
        <taxon>Dikarya</taxon>
        <taxon>Ascomycota</taxon>
        <taxon>Pezizomycotina</taxon>
        <taxon>Dothideomycetes</taxon>
        <taxon>Dothideomycetidae</taxon>
        <taxon>Mycosphaerellales</taxon>
        <taxon>Mycosphaerellaceae</taxon>
        <taxon>Zasmidium</taxon>
    </lineage>
</organism>
<evidence type="ECO:0000313" key="11">
    <source>
        <dbReference type="Proteomes" id="UP001305779"/>
    </source>
</evidence>
<dbReference type="InterPro" id="IPR027424">
    <property type="entry name" value="Glucose_Oxidase_domain_2"/>
</dbReference>
<dbReference type="InterPro" id="IPR000172">
    <property type="entry name" value="GMC_OxRdtase_N"/>
</dbReference>
<evidence type="ECO:0000313" key="10">
    <source>
        <dbReference type="EMBL" id="KAK4493828.1"/>
    </source>
</evidence>
<evidence type="ECO:0000259" key="9">
    <source>
        <dbReference type="PROSITE" id="PS00624"/>
    </source>
</evidence>
<dbReference type="SUPFAM" id="SSF51905">
    <property type="entry name" value="FAD/NAD(P)-binding domain"/>
    <property type="match status" value="1"/>
</dbReference>
<dbReference type="Pfam" id="PF00732">
    <property type="entry name" value="GMC_oxred_N"/>
    <property type="match status" value="1"/>
</dbReference>
<dbReference type="Proteomes" id="UP001305779">
    <property type="component" value="Unassembled WGS sequence"/>
</dbReference>
<comment type="similarity">
    <text evidence="2 6">Belongs to the GMC oxidoreductase family.</text>
</comment>
<dbReference type="Pfam" id="PF05199">
    <property type="entry name" value="GMC_oxred_C"/>
    <property type="match status" value="1"/>
</dbReference>
<dbReference type="PANTHER" id="PTHR11552">
    <property type="entry name" value="GLUCOSE-METHANOL-CHOLINE GMC OXIDOREDUCTASE"/>
    <property type="match status" value="1"/>
</dbReference>
<dbReference type="SUPFAM" id="SSF54373">
    <property type="entry name" value="FAD-linked reductases, C-terminal domain"/>
    <property type="match status" value="1"/>
</dbReference>
<keyword evidence="11" id="KW-1185">Reference proteome</keyword>
<evidence type="ECO:0000256" key="1">
    <source>
        <dbReference type="ARBA" id="ARBA00001974"/>
    </source>
</evidence>
<accession>A0ABR0DY31</accession>
<keyword evidence="3 6" id="KW-0285">Flavoprotein</keyword>
<dbReference type="InterPro" id="IPR036188">
    <property type="entry name" value="FAD/NAD-bd_sf"/>
</dbReference>
<gene>
    <name evidence="10" type="ORF">PRZ48_015013</name>
</gene>